<dbReference type="Proteomes" id="UP000319143">
    <property type="component" value="Unassembled WGS sequence"/>
</dbReference>
<proteinExistence type="predicted"/>
<accession>A0A5C6DSN2</accession>
<evidence type="ECO:0000256" key="2">
    <source>
        <dbReference type="SAM" id="SignalP"/>
    </source>
</evidence>
<name>A0A5C6DSN2_9BACT</name>
<evidence type="ECO:0000256" key="1">
    <source>
        <dbReference type="SAM" id="MobiDB-lite"/>
    </source>
</evidence>
<feature type="region of interest" description="Disordered" evidence="1">
    <location>
        <begin position="33"/>
        <end position="53"/>
    </location>
</feature>
<feature type="compositionally biased region" description="Acidic residues" evidence="1">
    <location>
        <begin position="33"/>
        <end position="46"/>
    </location>
</feature>
<protein>
    <recommendedName>
        <fullName evidence="5">Secreted protein</fullName>
    </recommendedName>
</protein>
<keyword evidence="4" id="KW-1185">Reference proteome</keyword>
<dbReference type="EMBL" id="SJPV01000003">
    <property type="protein sequence ID" value="TWU39214.1"/>
    <property type="molecule type" value="Genomic_DNA"/>
</dbReference>
<gene>
    <name evidence="3" type="ORF">Poly41_20360</name>
</gene>
<keyword evidence="2" id="KW-0732">Signal</keyword>
<organism evidence="3 4">
    <name type="scientific">Novipirellula artificiosorum</name>
    <dbReference type="NCBI Taxonomy" id="2528016"/>
    <lineage>
        <taxon>Bacteria</taxon>
        <taxon>Pseudomonadati</taxon>
        <taxon>Planctomycetota</taxon>
        <taxon>Planctomycetia</taxon>
        <taxon>Pirellulales</taxon>
        <taxon>Pirellulaceae</taxon>
        <taxon>Novipirellula</taxon>
    </lineage>
</organism>
<comment type="caution">
    <text evidence="3">The sequence shown here is derived from an EMBL/GenBank/DDBJ whole genome shotgun (WGS) entry which is preliminary data.</text>
</comment>
<dbReference type="RefSeq" id="WP_197231192.1">
    <property type="nucleotide sequence ID" value="NZ_SJPV01000003.1"/>
</dbReference>
<reference evidence="3 4" key="1">
    <citation type="submission" date="2019-02" db="EMBL/GenBank/DDBJ databases">
        <title>Deep-cultivation of Planctomycetes and their phenomic and genomic characterization uncovers novel biology.</title>
        <authorList>
            <person name="Wiegand S."/>
            <person name="Jogler M."/>
            <person name="Boedeker C."/>
            <person name="Pinto D."/>
            <person name="Vollmers J."/>
            <person name="Rivas-Marin E."/>
            <person name="Kohn T."/>
            <person name="Peeters S.H."/>
            <person name="Heuer A."/>
            <person name="Rast P."/>
            <person name="Oberbeckmann S."/>
            <person name="Bunk B."/>
            <person name="Jeske O."/>
            <person name="Meyerdierks A."/>
            <person name="Storesund J.E."/>
            <person name="Kallscheuer N."/>
            <person name="Luecker S."/>
            <person name="Lage O.M."/>
            <person name="Pohl T."/>
            <person name="Merkel B.J."/>
            <person name="Hornburger P."/>
            <person name="Mueller R.-W."/>
            <person name="Bruemmer F."/>
            <person name="Labrenz M."/>
            <person name="Spormann A.M."/>
            <person name="Op Den Camp H."/>
            <person name="Overmann J."/>
            <person name="Amann R."/>
            <person name="Jetten M.S.M."/>
            <person name="Mascher T."/>
            <person name="Medema M.H."/>
            <person name="Devos D.P."/>
            <person name="Kaster A.-K."/>
            <person name="Ovreas L."/>
            <person name="Rohde M."/>
            <person name="Galperin M.Y."/>
            <person name="Jogler C."/>
        </authorList>
    </citation>
    <scope>NUCLEOTIDE SEQUENCE [LARGE SCALE GENOMIC DNA]</scope>
    <source>
        <strain evidence="3 4">Poly41</strain>
    </source>
</reference>
<dbReference type="AlphaFoldDB" id="A0A5C6DSN2"/>
<evidence type="ECO:0000313" key="3">
    <source>
        <dbReference type="EMBL" id="TWU39214.1"/>
    </source>
</evidence>
<evidence type="ECO:0000313" key="4">
    <source>
        <dbReference type="Proteomes" id="UP000319143"/>
    </source>
</evidence>
<feature type="chain" id="PRO_5022926847" description="Secreted protein" evidence="2">
    <location>
        <begin position="21"/>
        <end position="53"/>
    </location>
</feature>
<sequence length="53" mass="5847" precursor="true">MKLRNLVLLLPMIAFTACLVGCSEKKPVVIEATDESAMPDDYEEQSMGDSNNQ</sequence>
<evidence type="ECO:0008006" key="5">
    <source>
        <dbReference type="Google" id="ProtNLM"/>
    </source>
</evidence>
<feature type="signal peptide" evidence="2">
    <location>
        <begin position="1"/>
        <end position="20"/>
    </location>
</feature>
<dbReference type="PROSITE" id="PS51257">
    <property type="entry name" value="PROKAR_LIPOPROTEIN"/>
    <property type="match status" value="1"/>
</dbReference>